<proteinExistence type="predicted"/>
<dbReference type="RefSeq" id="WP_184019334.1">
    <property type="nucleotide sequence ID" value="NZ_JACHFD010000012.1"/>
</dbReference>
<organism evidence="2 3">
    <name type="scientific">Haloferula luteola</name>
    <dbReference type="NCBI Taxonomy" id="595692"/>
    <lineage>
        <taxon>Bacteria</taxon>
        <taxon>Pseudomonadati</taxon>
        <taxon>Verrucomicrobiota</taxon>
        <taxon>Verrucomicrobiia</taxon>
        <taxon>Verrucomicrobiales</taxon>
        <taxon>Verrucomicrobiaceae</taxon>
        <taxon>Haloferula</taxon>
    </lineage>
</organism>
<comment type="caution">
    <text evidence="2">The sequence shown here is derived from an EMBL/GenBank/DDBJ whole genome shotgun (WGS) entry which is preliminary data.</text>
</comment>
<keyword evidence="3" id="KW-1185">Reference proteome</keyword>
<name>A0A840VET9_9BACT</name>
<feature type="transmembrane region" description="Helical" evidence="1">
    <location>
        <begin position="366"/>
        <end position="387"/>
    </location>
</feature>
<dbReference type="AlphaFoldDB" id="A0A840VET9"/>
<evidence type="ECO:0000313" key="2">
    <source>
        <dbReference type="EMBL" id="MBB5352360.1"/>
    </source>
</evidence>
<sequence length="583" mass="64680">MLRLTSRATNDGWYALSLDHDFQIYLRHDGDSLVSAAYHRSTNTWTHGPSAPDDLTSNPDAIQEFCKQAVAMARSAGAPSIGFVLLVADEFATAEINPDFDNPGSIPELREAIIADPKSVLHDSTLPFEEHSWRLVPYPASQADSIATAVTLSRRFDPFLSQLRNYGNSNNFPIRTLAASAPLVSLLTLPTLHREPTEKPFIAVFSYSRFTVLACFNHHGDLILIRTLQHRGQRRPSNLRHAATTTAIALEIPTPEVRILPLGGKEVEWIASDLSQAFPDSEVRTIRWEETPFHVAGSAEVFPEMLAALVGAPDEETPLATSHTFSTLRTEGWATQDFSPPAAEEMGIFPDQAEMKLLRAAKFARIGMACFTLAVLAWVGMGIAGTLNKPEWNFRSEEATVVASKLRIYNAKMKEIDHWDNLLSDRSKAWANMELLARFFPEKSGIMLRTFNHSVSIQAQPGAEKAGFVKQWNISGYARDEALEKTLTDFSTSQGISAAFTEVSRVTGVQAFRTDFPTRSIVVNIRTMENSNWKDRPPEEISDSDETTYPYSFDLVITQRFESDDPLALDVTAPPPTPSPKAP</sequence>
<reference evidence="2 3" key="1">
    <citation type="submission" date="2020-08" db="EMBL/GenBank/DDBJ databases">
        <title>Genomic Encyclopedia of Type Strains, Phase IV (KMG-IV): sequencing the most valuable type-strain genomes for metagenomic binning, comparative biology and taxonomic classification.</title>
        <authorList>
            <person name="Goeker M."/>
        </authorList>
    </citation>
    <scope>NUCLEOTIDE SEQUENCE [LARGE SCALE GENOMIC DNA]</scope>
    <source>
        <strain evidence="2 3">YC6886</strain>
    </source>
</reference>
<keyword evidence="1" id="KW-0472">Membrane</keyword>
<protein>
    <submittedName>
        <fullName evidence="2">Uncharacterized protein</fullName>
    </submittedName>
</protein>
<evidence type="ECO:0000256" key="1">
    <source>
        <dbReference type="SAM" id="Phobius"/>
    </source>
</evidence>
<gene>
    <name evidence="2" type="ORF">HNR46_002605</name>
</gene>
<evidence type="ECO:0000313" key="3">
    <source>
        <dbReference type="Proteomes" id="UP000557717"/>
    </source>
</evidence>
<dbReference type="Proteomes" id="UP000557717">
    <property type="component" value="Unassembled WGS sequence"/>
</dbReference>
<keyword evidence="1" id="KW-1133">Transmembrane helix</keyword>
<dbReference type="EMBL" id="JACHFD010000012">
    <property type="protein sequence ID" value="MBB5352360.1"/>
    <property type="molecule type" value="Genomic_DNA"/>
</dbReference>
<keyword evidence="1" id="KW-0812">Transmembrane</keyword>
<accession>A0A840VET9</accession>